<dbReference type="RefSeq" id="WP_093612827.1">
    <property type="nucleotide sequence ID" value="NZ_BOMT01000034.1"/>
</dbReference>
<reference evidence="5 6" key="1">
    <citation type="submission" date="2016-10" db="EMBL/GenBank/DDBJ databases">
        <authorList>
            <person name="de Groot N.N."/>
        </authorList>
    </citation>
    <scope>NUCLEOTIDE SEQUENCE [LARGE SCALE GENOMIC DNA]</scope>
    <source>
        <strain evidence="5 6">DSM 43019</strain>
    </source>
</reference>
<gene>
    <name evidence="5" type="ORF">SAMN05421541_104185</name>
</gene>
<dbReference type="PANTHER" id="PTHR23026">
    <property type="entry name" value="NADPH NITROREDUCTASE"/>
    <property type="match status" value="1"/>
</dbReference>
<evidence type="ECO:0000256" key="1">
    <source>
        <dbReference type="ARBA" id="ARBA00022630"/>
    </source>
</evidence>
<feature type="domain" description="Nitroreductase" evidence="4">
    <location>
        <begin position="8"/>
        <end position="173"/>
    </location>
</feature>
<dbReference type="InterPro" id="IPR050627">
    <property type="entry name" value="Nitroreductase/BluB"/>
</dbReference>
<dbReference type="AlphaFoldDB" id="A0A1I2E506"/>
<evidence type="ECO:0000259" key="4">
    <source>
        <dbReference type="Pfam" id="PF00881"/>
    </source>
</evidence>
<dbReference type="Proteomes" id="UP000199645">
    <property type="component" value="Unassembled WGS sequence"/>
</dbReference>
<dbReference type="SUPFAM" id="SSF55469">
    <property type="entry name" value="FMN-dependent nitroreductase-like"/>
    <property type="match status" value="1"/>
</dbReference>
<evidence type="ECO:0000313" key="5">
    <source>
        <dbReference type="EMBL" id="SFE87797.1"/>
    </source>
</evidence>
<keyword evidence="1" id="KW-0285">Flavoprotein</keyword>
<dbReference type="Gene3D" id="3.40.109.10">
    <property type="entry name" value="NADH Oxidase"/>
    <property type="match status" value="1"/>
</dbReference>
<dbReference type="STRING" id="35752.SAMN05421541_104185"/>
<proteinExistence type="predicted"/>
<dbReference type="EMBL" id="FONV01000004">
    <property type="protein sequence ID" value="SFE87797.1"/>
    <property type="molecule type" value="Genomic_DNA"/>
</dbReference>
<dbReference type="PANTHER" id="PTHR23026:SF90">
    <property type="entry name" value="IODOTYROSINE DEIODINASE 1"/>
    <property type="match status" value="1"/>
</dbReference>
<dbReference type="Pfam" id="PF00881">
    <property type="entry name" value="Nitroreductase"/>
    <property type="match status" value="1"/>
</dbReference>
<dbReference type="GO" id="GO:0016491">
    <property type="term" value="F:oxidoreductase activity"/>
    <property type="evidence" value="ECO:0007669"/>
    <property type="project" value="UniProtKB-KW"/>
</dbReference>
<evidence type="ECO:0000256" key="2">
    <source>
        <dbReference type="ARBA" id="ARBA00022643"/>
    </source>
</evidence>
<accession>A0A1I2E506</accession>
<name>A0A1I2E506_9ACTN</name>
<evidence type="ECO:0000256" key="3">
    <source>
        <dbReference type="ARBA" id="ARBA00023002"/>
    </source>
</evidence>
<keyword evidence="5" id="KW-0808">Transferase</keyword>
<organism evidence="5 6">
    <name type="scientific">Actinoplanes philippinensis</name>
    <dbReference type="NCBI Taxonomy" id="35752"/>
    <lineage>
        <taxon>Bacteria</taxon>
        <taxon>Bacillati</taxon>
        <taxon>Actinomycetota</taxon>
        <taxon>Actinomycetes</taxon>
        <taxon>Micromonosporales</taxon>
        <taxon>Micromonosporaceae</taxon>
        <taxon>Actinoplanes</taxon>
    </lineage>
</organism>
<keyword evidence="2" id="KW-0288">FMN</keyword>
<evidence type="ECO:0000313" key="6">
    <source>
        <dbReference type="Proteomes" id="UP000199645"/>
    </source>
</evidence>
<dbReference type="InterPro" id="IPR029479">
    <property type="entry name" value="Nitroreductase"/>
</dbReference>
<sequence>MAEFNQVLRGRRMVRDYRPDPVPDEVIERVVKVVHRAPSAGFSQGHRLVVVTDPAKRAELAAIAEPWYREKGFPPWISTAPVQLVLGIREASYHERYTEADKLESGAEEIPWPVPFWWFDSGALFTLLQLAAANEGLASGFYSPAFPDELAALSAVAGLPDDVALAGVLTVGYPAADPGVPVAKLAARRKPIDDLVSWLR</sequence>
<dbReference type="GO" id="GO:0016757">
    <property type="term" value="F:glycosyltransferase activity"/>
    <property type="evidence" value="ECO:0007669"/>
    <property type="project" value="UniProtKB-KW"/>
</dbReference>
<dbReference type="CDD" id="cd02062">
    <property type="entry name" value="Nitro_FMN_reductase"/>
    <property type="match status" value="1"/>
</dbReference>
<keyword evidence="5" id="KW-0328">Glycosyltransferase</keyword>
<dbReference type="OrthoDB" id="9809288at2"/>
<keyword evidence="3" id="KW-0560">Oxidoreductase</keyword>
<protein>
    <submittedName>
        <fullName evidence="5">Nicotinate-nucleotide--dimethylbenzimidazole phosphoribosyltransferase</fullName>
    </submittedName>
</protein>
<keyword evidence="6" id="KW-1185">Reference proteome</keyword>
<dbReference type="InterPro" id="IPR000415">
    <property type="entry name" value="Nitroreductase-like"/>
</dbReference>